<sequence>MITYKAEIVDGFVKPSEGGRFTVLCGRGIVKVIDENGDDVRDFKFKEDSRTNRVELMSKKAGIEIDLNSLLCLPNKKEREFEINRLEGMLYEEYVFKLISSKFSVIRQREVFPSLAKFIGRTSHNRPDFIVEGKIAVEAKVGEVNIEQIREYSRFLKKGIVAIAFYAQCSPPAGWICLQWIVSDGKRLLSYIESLLSR</sequence>
<dbReference type="RefSeq" id="WP_156016457.1">
    <property type="nucleotide sequence ID" value="NZ_WGGD01000005.1"/>
</dbReference>
<reference evidence="1 2" key="1">
    <citation type="submission" date="2019-10" db="EMBL/GenBank/DDBJ databases">
        <title>Sequencing and Assembly of Multiple Reported Metal-Biooxidizing Members of the Extremely Thermoacidophilic Archaeal Family Sulfolobaceae.</title>
        <authorList>
            <person name="Counts J.A."/>
            <person name="Kelly R.M."/>
        </authorList>
    </citation>
    <scope>NUCLEOTIDE SEQUENCE [LARGE SCALE GENOMIC DNA]</scope>
    <source>
        <strain evidence="1 2">DSM 6482</strain>
    </source>
</reference>
<name>A0A6A9QSU4_SULME</name>
<dbReference type="AlphaFoldDB" id="A0A6A9QSU4"/>
<proteinExistence type="predicted"/>
<evidence type="ECO:0000313" key="1">
    <source>
        <dbReference type="EMBL" id="MUN28833.1"/>
    </source>
</evidence>
<keyword evidence="2" id="KW-1185">Reference proteome</keyword>
<dbReference type="Proteomes" id="UP000470772">
    <property type="component" value="Unassembled WGS sequence"/>
</dbReference>
<accession>A0A6A9QSU4</accession>
<protein>
    <submittedName>
        <fullName evidence="1">Uncharacterized protein</fullName>
    </submittedName>
</protein>
<dbReference type="EMBL" id="WGGD01000005">
    <property type="protein sequence ID" value="MUN28833.1"/>
    <property type="molecule type" value="Genomic_DNA"/>
</dbReference>
<comment type="caution">
    <text evidence="1">The sequence shown here is derived from an EMBL/GenBank/DDBJ whole genome shotgun (WGS) entry which is preliminary data.</text>
</comment>
<organism evidence="1 2">
    <name type="scientific">Sulfuracidifex metallicus DSM 6482 = JCM 9184</name>
    <dbReference type="NCBI Taxonomy" id="523847"/>
    <lineage>
        <taxon>Archaea</taxon>
        <taxon>Thermoproteota</taxon>
        <taxon>Thermoprotei</taxon>
        <taxon>Sulfolobales</taxon>
        <taxon>Sulfolobaceae</taxon>
        <taxon>Sulfuracidifex</taxon>
    </lineage>
</organism>
<evidence type="ECO:0000313" key="2">
    <source>
        <dbReference type="Proteomes" id="UP000470772"/>
    </source>
</evidence>
<gene>
    <name evidence="1" type="ORF">GC250_05135</name>
</gene>